<keyword evidence="5" id="KW-1185">Reference proteome</keyword>
<dbReference type="AlphaFoldDB" id="A0A0A1UGK5"/>
<dbReference type="InterPro" id="IPR008936">
    <property type="entry name" value="Rho_GTPase_activation_prot"/>
</dbReference>
<feature type="compositionally biased region" description="Pro residues" evidence="2">
    <location>
        <begin position="731"/>
        <end position="740"/>
    </location>
</feature>
<dbReference type="PANTHER" id="PTHR23179">
    <property type="entry name" value="T-CELL ACTIVATION RHO GTPASE ACTIVATING PROTEIN-RELATED"/>
    <property type="match status" value="1"/>
</dbReference>
<dbReference type="Gene3D" id="1.10.555.10">
    <property type="entry name" value="Rho GTPase activation protein"/>
    <property type="match status" value="1"/>
</dbReference>
<dbReference type="OrthoDB" id="27389at2759"/>
<proteinExistence type="predicted"/>
<dbReference type="SMART" id="SM00324">
    <property type="entry name" value="RhoGAP"/>
    <property type="match status" value="1"/>
</dbReference>
<feature type="region of interest" description="Disordered" evidence="2">
    <location>
        <begin position="443"/>
        <end position="468"/>
    </location>
</feature>
<keyword evidence="1" id="KW-0175">Coiled coil</keyword>
<evidence type="ECO:0000313" key="4">
    <source>
        <dbReference type="EMBL" id="ELP92752.1"/>
    </source>
</evidence>
<name>A0A0A1UGK5_ENTIV</name>
<dbReference type="PANTHER" id="PTHR23179:SF3">
    <property type="entry name" value="RHO GTPASE-ACTIVATING PROTEIN 20"/>
    <property type="match status" value="1"/>
</dbReference>
<feature type="compositionally biased region" description="Pro residues" evidence="2">
    <location>
        <begin position="706"/>
        <end position="715"/>
    </location>
</feature>
<sequence>MKKVKNHDKLGELFEQKKQQIPKIFNFWEKQRSFSILFSNKLAELSDIMKTHAAFLEETCIQQIPGFDRSINAETLLEGFVFLSNTFESTQSEIIRSFEKTNETIHQLKSLKKLFDKNKDPEKLTKAFYESTERIKWESPLLFINVFHSFQTLFNTSDLYFSCNEKLGQIRETAQKAKQNYVMKHNTQKKQDVSYCGTTLRQILDAEGRVFYQLPLVIESMLIYLYNKGCTTHGLFRETSNASTRDVEDIYHRMGITEFEDLPPDVVANVLKKFLREMREKVFPYEVSRELLKDWQKSRATTRTSPAEKRKLVLDALKRMPAENVTLLRSLLKLCSKIDSMSDINEMNFKNLAVCLAPTLMTMSKDESSSKTIDLKAGTDIIGCIEIICFILTEHPRLFPNDVDVNVTRRSKRLSESFANKLLLNQEGDDSVFEKLEEQNELEKKKQCETPKKESETKLPVRPTLSPNLLQDIRRKSGNFASHTQVKSDSSAFEKDVHKYPRNESATQERILKRGLEEKLDGVIVEKSELIRQAGKPINETQTPLEVVQLEYVETPDEDLEFINGDDEDQNTESIQHNDTQYVTTIQHHTEQIMYNETLNEQQDGMNQNEQILQQNVDEYNEQQVVQDTTEVQEKEMPPIDELLTEKKMDIDSTLIQLNSSTKNVKQTQPLQEKATIKETILPPPLPQSISEPPEHIQPLKKVPTPSRPLPPPPLKKSQQLRQNIEEYSPLNPPPNPPLSPNSAVVQSKELPIRLTNTPPKPSKSPPRPENLGSKPEQIQKLTPNGEDAPPLPPPRRTKRTTPSQ</sequence>
<dbReference type="VEuPathDB" id="AmoebaDB:EIN_371640"/>
<dbReference type="GO" id="GO:0007165">
    <property type="term" value="P:signal transduction"/>
    <property type="evidence" value="ECO:0007669"/>
    <property type="project" value="InterPro"/>
</dbReference>
<dbReference type="SUPFAM" id="SSF48350">
    <property type="entry name" value="GTPase activation domain, GAP"/>
    <property type="match status" value="1"/>
</dbReference>
<feature type="compositionally biased region" description="Basic and acidic residues" evidence="2">
    <location>
        <begin position="443"/>
        <end position="459"/>
    </location>
</feature>
<protein>
    <submittedName>
        <fullName evidence="4">T-cell activation Rho GTPase activating protein, putative</fullName>
    </submittedName>
</protein>
<dbReference type="GO" id="GO:0005096">
    <property type="term" value="F:GTPase activator activity"/>
    <property type="evidence" value="ECO:0007669"/>
    <property type="project" value="TreeGrafter"/>
</dbReference>
<feature type="coiled-coil region" evidence="1">
    <location>
        <begin position="596"/>
        <end position="623"/>
    </location>
</feature>
<dbReference type="InterPro" id="IPR000198">
    <property type="entry name" value="RhoGAP_dom"/>
</dbReference>
<dbReference type="CDD" id="cd00159">
    <property type="entry name" value="RhoGAP"/>
    <property type="match status" value="1"/>
</dbReference>
<feature type="region of interest" description="Disordered" evidence="2">
    <location>
        <begin position="663"/>
        <end position="805"/>
    </location>
</feature>
<evidence type="ECO:0000259" key="3">
    <source>
        <dbReference type="PROSITE" id="PS50238"/>
    </source>
</evidence>
<dbReference type="RefSeq" id="XP_004259523.1">
    <property type="nucleotide sequence ID" value="XM_004259475.1"/>
</dbReference>
<feature type="compositionally biased region" description="Pro residues" evidence="2">
    <location>
        <begin position="759"/>
        <end position="769"/>
    </location>
</feature>
<dbReference type="EMBL" id="KB206332">
    <property type="protein sequence ID" value="ELP92752.1"/>
    <property type="molecule type" value="Genomic_DNA"/>
</dbReference>
<evidence type="ECO:0000256" key="1">
    <source>
        <dbReference type="SAM" id="Coils"/>
    </source>
</evidence>
<feature type="domain" description="Rho-GAP" evidence="3">
    <location>
        <begin position="198"/>
        <end position="399"/>
    </location>
</feature>
<evidence type="ECO:0000313" key="5">
    <source>
        <dbReference type="Proteomes" id="UP000014680"/>
    </source>
</evidence>
<gene>
    <name evidence="4" type="ORF">EIN_371640</name>
</gene>
<dbReference type="Proteomes" id="UP000014680">
    <property type="component" value="Unassembled WGS sequence"/>
</dbReference>
<evidence type="ECO:0000256" key="2">
    <source>
        <dbReference type="SAM" id="MobiDB-lite"/>
    </source>
</evidence>
<dbReference type="FunFam" id="1.10.555.10:FF:000053">
    <property type="entry name" value="RhoGAP domain containing protein"/>
    <property type="match status" value="1"/>
</dbReference>
<accession>A0A0A1UGK5</accession>
<dbReference type="PROSITE" id="PS50238">
    <property type="entry name" value="RHOGAP"/>
    <property type="match status" value="1"/>
</dbReference>
<dbReference type="KEGG" id="eiv:EIN_371640"/>
<dbReference type="OMA" id="FYESTER"/>
<organism evidence="4 5">
    <name type="scientific">Entamoeba invadens IP1</name>
    <dbReference type="NCBI Taxonomy" id="370355"/>
    <lineage>
        <taxon>Eukaryota</taxon>
        <taxon>Amoebozoa</taxon>
        <taxon>Evosea</taxon>
        <taxon>Archamoebae</taxon>
        <taxon>Mastigamoebida</taxon>
        <taxon>Entamoebidae</taxon>
        <taxon>Entamoeba</taxon>
    </lineage>
</organism>
<dbReference type="Pfam" id="PF00620">
    <property type="entry name" value="RhoGAP"/>
    <property type="match status" value="1"/>
</dbReference>
<feature type="compositionally biased region" description="Basic residues" evidence="2">
    <location>
        <begin position="796"/>
        <end position="805"/>
    </location>
</feature>
<reference evidence="4 5" key="1">
    <citation type="submission" date="2012-10" db="EMBL/GenBank/DDBJ databases">
        <authorList>
            <person name="Zafar N."/>
            <person name="Inman J."/>
            <person name="Hall N."/>
            <person name="Lorenzi H."/>
            <person name="Caler E."/>
        </authorList>
    </citation>
    <scope>NUCLEOTIDE SEQUENCE [LARGE SCALE GENOMIC DNA]</scope>
    <source>
        <strain evidence="4 5">IP1</strain>
    </source>
</reference>
<dbReference type="GeneID" id="14891761"/>